<reference evidence="1" key="1">
    <citation type="submission" date="2014-05" db="EMBL/GenBank/DDBJ databases">
        <title>The genome and life-stage specific transcriptomes of Globodera pallida elucidate key aspects of plant parasitism by a cyst nematode.</title>
        <authorList>
            <person name="Cotton J.A."/>
            <person name="Lilley C.J."/>
            <person name="Jones L.M."/>
            <person name="Kikuchi T."/>
            <person name="Reid A.J."/>
            <person name="Thorpe P."/>
            <person name="Tsai I.J."/>
            <person name="Beasley H."/>
            <person name="Blok V."/>
            <person name="Cock P.J.A."/>
            <person name="Van den Akker S.E."/>
            <person name="Holroyd N."/>
            <person name="Hunt M."/>
            <person name="Mantelin S."/>
            <person name="Naghra H."/>
            <person name="Pain A."/>
            <person name="Palomares-Rius J.E."/>
            <person name="Zarowiecki M."/>
            <person name="Berriman M."/>
            <person name="Jones J.T."/>
            <person name="Urwin P.E."/>
        </authorList>
    </citation>
    <scope>NUCLEOTIDE SEQUENCE [LARGE SCALE GENOMIC DNA]</scope>
    <source>
        <strain evidence="1">Lindley</strain>
    </source>
</reference>
<protein>
    <submittedName>
        <fullName evidence="2">Recep_L_domain domain-containing protein</fullName>
    </submittedName>
</protein>
<organism evidence="1 2">
    <name type="scientific">Globodera pallida</name>
    <name type="common">Potato cyst nematode worm</name>
    <name type="synonym">Heterodera pallida</name>
    <dbReference type="NCBI Taxonomy" id="36090"/>
    <lineage>
        <taxon>Eukaryota</taxon>
        <taxon>Metazoa</taxon>
        <taxon>Ecdysozoa</taxon>
        <taxon>Nematoda</taxon>
        <taxon>Chromadorea</taxon>
        <taxon>Rhabditida</taxon>
        <taxon>Tylenchina</taxon>
        <taxon>Tylenchomorpha</taxon>
        <taxon>Tylenchoidea</taxon>
        <taxon>Heteroderidae</taxon>
        <taxon>Heteroderinae</taxon>
        <taxon>Globodera</taxon>
    </lineage>
</organism>
<proteinExistence type="predicted"/>
<keyword evidence="1" id="KW-1185">Reference proteome</keyword>
<evidence type="ECO:0000313" key="2">
    <source>
        <dbReference type="WBParaSite" id="GPLIN_000061500"/>
    </source>
</evidence>
<dbReference type="WBParaSite" id="GPLIN_000061500">
    <property type="protein sequence ID" value="GPLIN_000061500"/>
    <property type="gene ID" value="GPLIN_000061500"/>
</dbReference>
<accession>A0A183BJ36</accession>
<dbReference type="Proteomes" id="UP000050741">
    <property type="component" value="Unassembled WGS sequence"/>
</dbReference>
<dbReference type="AlphaFoldDB" id="A0A183BJ36"/>
<evidence type="ECO:0000313" key="1">
    <source>
        <dbReference type="Proteomes" id="UP000050741"/>
    </source>
</evidence>
<reference evidence="2" key="2">
    <citation type="submission" date="2016-06" db="UniProtKB">
        <authorList>
            <consortium name="WormBaseParasite"/>
        </authorList>
    </citation>
    <scope>IDENTIFICATION</scope>
</reference>
<sequence>MRDDGGGADLNAHVKSVLSNIGNGCLCNGTAILIQQSIKTNFVAGAISVHLMRASLSMESPLTTNECVEFSGLLYNGALNMSMELTSEGVLCNLVNGNCETRQPYSNKTDRINCAYCRLVHKKAYTISDRFSQLFNAFSIMCKRMSDEKDKKHCIKHVNLLTHQIKGG</sequence>
<name>A0A183BJ36_GLOPA</name>